<dbReference type="Gene3D" id="1.25.10.10">
    <property type="entry name" value="Leucine-rich Repeat Variant"/>
    <property type="match status" value="1"/>
</dbReference>
<dbReference type="InterPro" id="IPR002652">
    <property type="entry name" value="Importin-a_IBB"/>
</dbReference>
<organism evidence="9 10">
    <name type="scientific">Halocaridina rubra</name>
    <name type="common">Hawaiian red shrimp</name>
    <dbReference type="NCBI Taxonomy" id="373956"/>
    <lineage>
        <taxon>Eukaryota</taxon>
        <taxon>Metazoa</taxon>
        <taxon>Ecdysozoa</taxon>
        <taxon>Arthropoda</taxon>
        <taxon>Crustacea</taxon>
        <taxon>Multicrustacea</taxon>
        <taxon>Malacostraca</taxon>
        <taxon>Eumalacostraca</taxon>
        <taxon>Eucarida</taxon>
        <taxon>Decapoda</taxon>
        <taxon>Pleocyemata</taxon>
        <taxon>Caridea</taxon>
        <taxon>Atyoidea</taxon>
        <taxon>Atyidae</taxon>
        <taxon>Halocaridina</taxon>
    </lineage>
</organism>
<dbReference type="GO" id="GO:0061608">
    <property type="term" value="F:nuclear import signal receptor activity"/>
    <property type="evidence" value="ECO:0007669"/>
    <property type="project" value="InterPro"/>
</dbReference>
<comment type="caution">
    <text evidence="9">The sequence shown here is derived from an EMBL/GenBank/DDBJ whole genome shotgun (WGS) entry which is preliminary data.</text>
</comment>
<dbReference type="InterPro" id="IPR024931">
    <property type="entry name" value="Importin_alpha"/>
</dbReference>
<dbReference type="Gene3D" id="1.20.5.690">
    <property type="entry name" value="Importin-alpha, importin-beta-binding domain"/>
    <property type="match status" value="1"/>
</dbReference>
<dbReference type="InterPro" id="IPR016024">
    <property type="entry name" value="ARM-type_fold"/>
</dbReference>
<comment type="similarity">
    <text evidence="1">Belongs to the importin alpha family.</text>
</comment>
<evidence type="ECO:0000313" key="9">
    <source>
        <dbReference type="EMBL" id="KAK7070221.1"/>
    </source>
</evidence>
<gene>
    <name evidence="9" type="primary">KPNA2</name>
    <name evidence="9" type="ORF">SK128_024747</name>
</gene>
<feature type="region of interest" description="Disordered" evidence="7">
    <location>
        <begin position="56"/>
        <end position="100"/>
    </location>
</feature>
<keyword evidence="2 6" id="KW-0813">Transport</keyword>
<evidence type="ECO:0000256" key="5">
    <source>
        <dbReference type="PROSITE-ProRule" id="PRU00259"/>
    </source>
</evidence>
<feature type="repeat" description="ARM" evidence="5">
    <location>
        <begin position="178"/>
        <end position="221"/>
    </location>
</feature>
<keyword evidence="3" id="KW-0677">Repeat</keyword>
<keyword evidence="10" id="KW-1185">Reference proteome</keyword>
<accession>A0AAN8ZVK3</accession>
<dbReference type="Pfam" id="PF16186">
    <property type="entry name" value="Arm_3"/>
    <property type="match status" value="1"/>
</dbReference>
<dbReference type="PROSITE" id="PS51214">
    <property type="entry name" value="IBB"/>
    <property type="match status" value="1"/>
</dbReference>
<keyword evidence="4" id="KW-0653">Protein transport</keyword>
<evidence type="ECO:0000256" key="1">
    <source>
        <dbReference type="ARBA" id="ARBA00010394"/>
    </source>
</evidence>
<feature type="repeat" description="ARM" evidence="5">
    <location>
        <begin position="348"/>
        <end position="390"/>
    </location>
</feature>
<dbReference type="FunFam" id="1.25.10.10:FF:000009">
    <property type="entry name" value="Importin subunit alpha"/>
    <property type="match status" value="1"/>
</dbReference>
<dbReference type="SMART" id="SM00185">
    <property type="entry name" value="ARM"/>
    <property type="match status" value="8"/>
</dbReference>
<dbReference type="PROSITE" id="PS50176">
    <property type="entry name" value="ARM_REPEAT"/>
    <property type="match status" value="4"/>
</dbReference>
<dbReference type="SUPFAM" id="SSF48371">
    <property type="entry name" value="ARM repeat"/>
    <property type="match status" value="1"/>
</dbReference>
<feature type="repeat" description="ARM" evidence="5">
    <location>
        <begin position="221"/>
        <end position="263"/>
    </location>
</feature>
<evidence type="ECO:0000256" key="6">
    <source>
        <dbReference type="PROSITE-ProRule" id="PRU00561"/>
    </source>
</evidence>
<dbReference type="InterPro" id="IPR032413">
    <property type="entry name" value="Arm_3"/>
</dbReference>
<dbReference type="GO" id="GO:0005737">
    <property type="term" value="C:cytoplasm"/>
    <property type="evidence" value="ECO:0007669"/>
    <property type="project" value="InterPro"/>
</dbReference>
<dbReference type="Pfam" id="PF00514">
    <property type="entry name" value="Arm"/>
    <property type="match status" value="7"/>
</dbReference>
<dbReference type="Pfam" id="PF01749">
    <property type="entry name" value="IBB"/>
    <property type="match status" value="1"/>
</dbReference>
<reference evidence="9 10" key="1">
    <citation type="submission" date="2023-11" db="EMBL/GenBank/DDBJ databases">
        <title>Halocaridina rubra genome assembly.</title>
        <authorList>
            <person name="Smith C."/>
        </authorList>
    </citation>
    <scope>NUCLEOTIDE SEQUENCE [LARGE SCALE GENOMIC DNA]</scope>
    <source>
        <strain evidence="9">EP-1</strain>
        <tissue evidence="9">Whole</tissue>
    </source>
</reference>
<proteinExistence type="inferred from homology"/>
<dbReference type="Proteomes" id="UP001381693">
    <property type="component" value="Unassembled WGS sequence"/>
</dbReference>
<name>A0AAN8ZVK3_HALRR</name>
<sequence>RRLLSPTSVIPPSLYVRRRTSLTPQQTKANDRDHGSESTSNLVCCVNTILNTKNLESSRRMPTTAAARENSPGPNRLKSFKNAGKDMDEMRRRRQETNVELRKAKKDDQLLKRRNVCMDDPTSPLQEQNVSSPSMSLEEIINGILSKDCSSQVAATQAARKMLSRERNPPIDAIIDAGMVAPLVSFLDRADSPALQFESAWALTNIASGSTEQTKAVAGSGAVPAFVRLLRSPHANVAEQAVWALGNIAGDGPELRDFIIKAGIVEPLLGLITPETEYPFLRNVTWTLSNLCRNKNPSPPFEVVKQCLPALGHLICHPDKEVQADACWALSYLTDGTNDKIQEVVDAGVIPQLVKLLNCDEISVVTPALRAIGNVVTGSDTQTDVVIKAGTLPIFRKLLRHTRPNIVKEAAWTISNITAGNTEQIQAVLDHGLIPPICQVLATGDFKAQKEAAWVVTNFTSGGSMAQIVSLVSQGVLPHFCNLLVAKDPKTVIVVLDGITNILQTAEKLNQVDELCQMVEEIGALDKIEELQNHENEVVYKKALSIIESYFSEESGADDVTSTTNGQAFDFASGGNVPDGGFSF</sequence>
<evidence type="ECO:0000256" key="4">
    <source>
        <dbReference type="ARBA" id="ARBA00022927"/>
    </source>
</evidence>
<feature type="non-terminal residue" evidence="9">
    <location>
        <position position="1"/>
    </location>
</feature>
<protein>
    <submittedName>
        <fullName evidence="9">Importin subunit alpha-1</fullName>
    </submittedName>
</protein>
<feature type="compositionally biased region" description="Basic and acidic residues" evidence="7">
    <location>
        <begin position="83"/>
        <end position="100"/>
    </location>
</feature>
<dbReference type="PIRSF" id="PIRSF005673">
    <property type="entry name" value="Importin_alpha"/>
    <property type="match status" value="1"/>
</dbReference>
<feature type="compositionally biased region" description="Polar residues" evidence="7">
    <location>
        <begin position="1"/>
        <end position="10"/>
    </location>
</feature>
<evidence type="ECO:0000256" key="3">
    <source>
        <dbReference type="ARBA" id="ARBA00022737"/>
    </source>
</evidence>
<dbReference type="GO" id="GO:0006607">
    <property type="term" value="P:NLS-bearing protein import into nucleus"/>
    <property type="evidence" value="ECO:0007669"/>
    <property type="project" value="UniProtKB-ARBA"/>
</dbReference>
<evidence type="ECO:0000256" key="2">
    <source>
        <dbReference type="ARBA" id="ARBA00022448"/>
    </source>
</evidence>
<evidence type="ECO:0000256" key="7">
    <source>
        <dbReference type="SAM" id="MobiDB-lite"/>
    </source>
</evidence>
<dbReference type="PANTHER" id="PTHR23316">
    <property type="entry name" value="IMPORTIN ALPHA"/>
    <property type="match status" value="1"/>
</dbReference>
<feature type="domain" description="IBB" evidence="8">
    <location>
        <begin position="60"/>
        <end position="123"/>
    </location>
</feature>
<dbReference type="InterPro" id="IPR011989">
    <property type="entry name" value="ARM-like"/>
</dbReference>
<feature type="repeat" description="ARM" evidence="5">
    <location>
        <begin position="390"/>
        <end position="432"/>
    </location>
</feature>
<evidence type="ECO:0000313" key="10">
    <source>
        <dbReference type="Proteomes" id="UP001381693"/>
    </source>
</evidence>
<dbReference type="EMBL" id="JAXCGZ010015468">
    <property type="protein sequence ID" value="KAK7070221.1"/>
    <property type="molecule type" value="Genomic_DNA"/>
</dbReference>
<dbReference type="InterPro" id="IPR000225">
    <property type="entry name" value="Armadillo"/>
</dbReference>
<feature type="region of interest" description="Disordered" evidence="7">
    <location>
        <begin position="1"/>
        <end position="39"/>
    </location>
</feature>
<evidence type="ECO:0000259" key="8">
    <source>
        <dbReference type="PROSITE" id="PS51214"/>
    </source>
</evidence>
<dbReference type="InterPro" id="IPR036975">
    <property type="entry name" value="Importin-a_IBB_sf"/>
</dbReference>
<dbReference type="AlphaFoldDB" id="A0AAN8ZVK3"/>
<dbReference type="GO" id="GO:0005634">
    <property type="term" value="C:nucleus"/>
    <property type="evidence" value="ECO:0007669"/>
    <property type="project" value="UniProtKB-ARBA"/>
</dbReference>